<comment type="caution">
    <text evidence="1">The sequence shown here is derived from an EMBL/GenBank/DDBJ whole genome shotgun (WGS) entry which is preliminary data.</text>
</comment>
<sequence>MCILDQGATS</sequence>
<organism evidence="1 2">
    <name type="scientific">Linum tenue</name>
    <dbReference type="NCBI Taxonomy" id="586396"/>
    <lineage>
        <taxon>Eukaryota</taxon>
        <taxon>Viridiplantae</taxon>
        <taxon>Streptophyta</taxon>
        <taxon>Embryophyta</taxon>
        <taxon>Tracheophyta</taxon>
        <taxon>Spermatophyta</taxon>
        <taxon>Magnoliopsida</taxon>
        <taxon>eudicotyledons</taxon>
        <taxon>Gunneridae</taxon>
        <taxon>Pentapetalae</taxon>
        <taxon>rosids</taxon>
        <taxon>fabids</taxon>
        <taxon>Malpighiales</taxon>
        <taxon>Linaceae</taxon>
        <taxon>Linum</taxon>
    </lineage>
</organism>
<accession>A0AAV0IJL7</accession>
<protein>
    <submittedName>
        <fullName evidence="1">Uncharacterized protein</fullName>
    </submittedName>
</protein>
<name>A0AAV0IJL7_9ROSI</name>
<evidence type="ECO:0000313" key="2">
    <source>
        <dbReference type="Proteomes" id="UP001154282"/>
    </source>
</evidence>
<keyword evidence="2" id="KW-1185">Reference proteome</keyword>
<evidence type="ECO:0000313" key="1">
    <source>
        <dbReference type="EMBL" id="CAI0397662.1"/>
    </source>
</evidence>
<dbReference type="Proteomes" id="UP001154282">
    <property type="component" value="Unassembled WGS sequence"/>
</dbReference>
<proteinExistence type="predicted"/>
<dbReference type="EMBL" id="CAMGYJ010000004">
    <property type="protein sequence ID" value="CAI0397662.1"/>
    <property type="molecule type" value="Genomic_DNA"/>
</dbReference>
<reference evidence="1" key="1">
    <citation type="submission" date="2022-08" db="EMBL/GenBank/DDBJ databases">
        <authorList>
            <person name="Gutierrez-Valencia J."/>
        </authorList>
    </citation>
    <scope>NUCLEOTIDE SEQUENCE</scope>
</reference>
<gene>
    <name evidence="1" type="ORF">LITE_LOCUS9625</name>
</gene>